<feature type="domain" description="ChlI/MoxR AAA lid" evidence="3">
    <location>
        <begin position="271"/>
        <end position="332"/>
    </location>
</feature>
<name>A0A7Y0EUE5_9BIFI</name>
<comment type="caution">
    <text evidence="4">The sequence shown here is derived from an EMBL/GenBank/DDBJ whole genome shotgun (WGS) entry which is preliminary data.</text>
</comment>
<evidence type="ECO:0000259" key="3">
    <source>
        <dbReference type="Pfam" id="PF17863"/>
    </source>
</evidence>
<dbReference type="GO" id="GO:0005524">
    <property type="term" value="F:ATP binding"/>
    <property type="evidence" value="ECO:0007669"/>
    <property type="project" value="InterPro"/>
</dbReference>
<evidence type="ECO:0000313" key="4">
    <source>
        <dbReference type="EMBL" id="NMM96627.1"/>
    </source>
</evidence>
<proteinExistence type="predicted"/>
<dbReference type="Proteomes" id="UP000529710">
    <property type="component" value="Unassembled WGS sequence"/>
</dbReference>
<dbReference type="InterPro" id="IPR011703">
    <property type="entry name" value="ATPase_AAA-3"/>
</dbReference>
<dbReference type="AlphaFoldDB" id="A0A7Y0EUE5"/>
<evidence type="ECO:0000259" key="2">
    <source>
        <dbReference type="Pfam" id="PF07726"/>
    </source>
</evidence>
<evidence type="ECO:0000313" key="5">
    <source>
        <dbReference type="Proteomes" id="UP000529710"/>
    </source>
</evidence>
<organism evidence="4 5">
    <name type="scientific">Bifidobacterium erythrocebi</name>
    <dbReference type="NCBI Taxonomy" id="2675325"/>
    <lineage>
        <taxon>Bacteria</taxon>
        <taxon>Bacillati</taxon>
        <taxon>Actinomycetota</taxon>
        <taxon>Actinomycetes</taxon>
        <taxon>Bifidobacteriales</taxon>
        <taxon>Bifidobacteriaceae</taxon>
        <taxon>Bifidobacterium</taxon>
    </lineage>
</organism>
<feature type="region of interest" description="Disordered" evidence="1">
    <location>
        <begin position="199"/>
        <end position="222"/>
    </location>
</feature>
<sequence length="359" mass="38812">MPRTIEEFQQGFAWLAERISSEIIGKPVAVRRLLTVLFAGGHMLLEDEPGTGKTRLARTAAQSVGVGFGRIQFTPDLLPSDVVGVTLYDQNTGRFSWRKGPVFASLVLADEINRASPKTQSALLEVMEEEQVTIDGITHGMPQPFMVIATQNPSGHLGTYALPEAQLDRFMMRISIGHPDRESSLAILRNDIRGAALESPDSDVSSVPCDQENTAKSTGRPVPNHAVPDHAVPDHAASGQASAWVLAMRSVAERVHMDDAIGEYIIRLVEATRGDRQVKTGASLRGALALSRCARVAAAADGRDYVLPDDVAELAVPVLAHRLALTAEAICSQVPQSEVMRRILEQVPVPSIGRERSLP</sequence>
<gene>
    <name evidence="4" type="ORF">G1C98_1363</name>
</gene>
<dbReference type="CDD" id="cd00009">
    <property type="entry name" value="AAA"/>
    <property type="match status" value="1"/>
</dbReference>
<evidence type="ECO:0000256" key="1">
    <source>
        <dbReference type="SAM" id="MobiDB-lite"/>
    </source>
</evidence>
<protein>
    <submittedName>
        <fullName evidence="4">ATPase</fullName>
    </submittedName>
</protein>
<dbReference type="RefSeq" id="WP_240944957.1">
    <property type="nucleotide sequence ID" value="NZ_JAAIIF010000010.1"/>
</dbReference>
<dbReference type="EMBL" id="JAAIIF010000010">
    <property type="protein sequence ID" value="NMM96627.1"/>
    <property type="molecule type" value="Genomic_DNA"/>
</dbReference>
<dbReference type="InterPro" id="IPR027417">
    <property type="entry name" value="P-loop_NTPase"/>
</dbReference>
<reference evidence="4 5" key="1">
    <citation type="submission" date="2020-02" db="EMBL/GenBank/DDBJ databases">
        <title>Characterization of phylogenetic diversity of novel bifidobacterial species isolated in Czech ZOOs.</title>
        <authorList>
            <person name="Lugli G.A."/>
            <person name="Vera N.B."/>
            <person name="Ventura M."/>
        </authorList>
    </citation>
    <scope>NUCLEOTIDE SEQUENCE [LARGE SCALE GENOMIC DNA]</scope>
    <source>
        <strain evidence="4 5">DSM 109960</strain>
    </source>
</reference>
<dbReference type="Pfam" id="PF07726">
    <property type="entry name" value="AAA_3"/>
    <property type="match status" value="1"/>
</dbReference>
<feature type="domain" description="ATPase AAA-3" evidence="2">
    <location>
        <begin position="42"/>
        <end position="172"/>
    </location>
</feature>
<dbReference type="PIRSF" id="PIRSF002849">
    <property type="entry name" value="AAA_ATPase_chaperone_MoxR_prd"/>
    <property type="match status" value="1"/>
</dbReference>
<dbReference type="PANTHER" id="PTHR42759">
    <property type="entry name" value="MOXR FAMILY PROTEIN"/>
    <property type="match status" value="1"/>
</dbReference>
<dbReference type="Gene3D" id="3.40.50.300">
    <property type="entry name" value="P-loop containing nucleotide triphosphate hydrolases"/>
    <property type="match status" value="1"/>
</dbReference>
<dbReference type="Pfam" id="PF17863">
    <property type="entry name" value="AAA_lid_2"/>
    <property type="match status" value="1"/>
</dbReference>
<dbReference type="PANTHER" id="PTHR42759:SF5">
    <property type="entry name" value="METHANOL DEHYDROGENASE REGULATOR"/>
    <property type="match status" value="1"/>
</dbReference>
<keyword evidence="5" id="KW-1185">Reference proteome</keyword>
<dbReference type="SUPFAM" id="SSF52540">
    <property type="entry name" value="P-loop containing nucleoside triphosphate hydrolases"/>
    <property type="match status" value="1"/>
</dbReference>
<dbReference type="InterPro" id="IPR050764">
    <property type="entry name" value="CbbQ/NirQ/NorQ/GpvN"/>
</dbReference>
<dbReference type="GO" id="GO:0016887">
    <property type="term" value="F:ATP hydrolysis activity"/>
    <property type="evidence" value="ECO:0007669"/>
    <property type="project" value="InterPro"/>
</dbReference>
<dbReference type="Gene3D" id="1.10.8.80">
    <property type="entry name" value="Magnesium chelatase subunit I, C-Terminal domain"/>
    <property type="match status" value="1"/>
</dbReference>
<dbReference type="InterPro" id="IPR041628">
    <property type="entry name" value="ChlI/MoxR_AAA_lid"/>
</dbReference>
<accession>A0A7Y0EUE5</accession>